<evidence type="ECO:0000313" key="4">
    <source>
        <dbReference type="Proteomes" id="UP000218209"/>
    </source>
</evidence>
<feature type="compositionally biased region" description="Low complexity" evidence="1">
    <location>
        <begin position="230"/>
        <end position="245"/>
    </location>
</feature>
<feature type="compositionally biased region" description="Gly residues" evidence="1">
    <location>
        <begin position="289"/>
        <end position="300"/>
    </location>
</feature>
<feature type="compositionally biased region" description="Low complexity" evidence="1">
    <location>
        <begin position="252"/>
        <end position="281"/>
    </location>
</feature>
<keyword evidence="2" id="KW-1133">Transmembrane helix</keyword>
<sequence>MRVRRQCEPSAGGGDGTSMARRWRPGTDEVLIGFVTLVSFSFLRVSFPPLVIDLWVLAPLGSVSANAAACILGCGVCVMAVLALLCALFVRQVGDVSSKLLLSKNGPVTNDLVTRMRNSTVKPTPIMMMEGPGVPSSRKAPKRASAGSASALRSKVGPSKRSRTPTPPSTRPDAGGAAAGAELSPAPVRTPATSAFTTPSGAGGNGGGSGGAASTGERGGGVTPTPLPKRPSSSARRPSLSSAARPSPPRQSPSHGGSGLTILGSGSRPSSRAPSPSPTGGVRSLLNEGAGGGSGGGGAGLASSLRTGPSSLRARGSSAAGGGGGGGGSSLVGLGAAARGRRSSPSGPRPPSAPTSPAGRPLAGGAGGGSGGGASGDLRRRMIQLLALGTMKGNVLADRLGLSAPELNAILRDEEVAKYCGAGYELHPSLWREVQVDWHGYTPKEGGVAAANKQAALARGGAGADPPGGVAAANGRLDVDRHVVQPLTKAELEAELKTSFRPTGRGRGGGGAAAAADDDEPPIRNDEQDAAARTAFWNLFRLYVTLGAKLTEIREAADVLGKRYRKSQPQSEERAQLEGRIRVMVDTKSGVRTQMAERYLHTHTELVRLRDRIHAYADSAGSTPGRDA</sequence>
<keyword evidence="2" id="KW-0812">Transmembrane</keyword>
<feature type="compositionally biased region" description="Low complexity" evidence="1">
    <location>
        <begin position="301"/>
        <end position="318"/>
    </location>
</feature>
<keyword evidence="2" id="KW-0472">Membrane</keyword>
<dbReference type="AlphaFoldDB" id="A0A1X6NJQ7"/>
<feature type="region of interest" description="Disordered" evidence="1">
    <location>
        <begin position="121"/>
        <end position="376"/>
    </location>
</feature>
<feature type="transmembrane region" description="Helical" evidence="2">
    <location>
        <begin position="64"/>
        <end position="90"/>
    </location>
</feature>
<evidence type="ECO:0000256" key="1">
    <source>
        <dbReference type="SAM" id="MobiDB-lite"/>
    </source>
</evidence>
<dbReference type="InterPro" id="IPR042065">
    <property type="entry name" value="E3_ELL-like"/>
</dbReference>
<feature type="compositionally biased region" description="Gly residues" evidence="1">
    <location>
        <begin position="201"/>
        <end position="222"/>
    </location>
</feature>
<feature type="region of interest" description="Disordered" evidence="1">
    <location>
        <begin position="497"/>
        <end position="525"/>
    </location>
</feature>
<feature type="compositionally biased region" description="Gly residues" evidence="1">
    <location>
        <begin position="362"/>
        <end position="375"/>
    </location>
</feature>
<protein>
    <submittedName>
        <fullName evidence="3">Uncharacterized protein</fullName>
    </submittedName>
</protein>
<evidence type="ECO:0000313" key="3">
    <source>
        <dbReference type="EMBL" id="OSX68835.1"/>
    </source>
</evidence>
<proteinExistence type="predicted"/>
<organism evidence="3 4">
    <name type="scientific">Porphyra umbilicalis</name>
    <name type="common">Purple laver</name>
    <name type="synonym">Red alga</name>
    <dbReference type="NCBI Taxonomy" id="2786"/>
    <lineage>
        <taxon>Eukaryota</taxon>
        <taxon>Rhodophyta</taxon>
        <taxon>Bangiophyceae</taxon>
        <taxon>Bangiales</taxon>
        <taxon>Bangiaceae</taxon>
        <taxon>Porphyra</taxon>
    </lineage>
</organism>
<keyword evidence="4" id="KW-1185">Reference proteome</keyword>
<feature type="region of interest" description="Disordered" evidence="1">
    <location>
        <begin position="1"/>
        <end position="21"/>
    </location>
</feature>
<reference evidence="3 4" key="1">
    <citation type="submission" date="2017-03" db="EMBL/GenBank/DDBJ databases">
        <title>WGS assembly of Porphyra umbilicalis.</title>
        <authorList>
            <person name="Brawley S.H."/>
            <person name="Blouin N.A."/>
            <person name="Ficko-Blean E."/>
            <person name="Wheeler G.L."/>
            <person name="Lohr M."/>
            <person name="Goodson H.V."/>
            <person name="Jenkins J.W."/>
            <person name="Blaby-Haas C.E."/>
            <person name="Helliwell K.E."/>
            <person name="Chan C."/>
            <person name="Marriage T."/>
            <person name="Bhattacharya D."/>
            <person name="Klein A.S."/>
            <person name="Badis Y."/>
            <person name="Brodie J."/>
            <person name="Cao Y."/>
            <person name="Collen J."/>
            <person name="Dittami S.M."/>
            <person name="Gachon C.M."/>
            <person name="Green B.R."/>
            <person name="Karpowicz S."/>
            <person name="Kim J.W."/>
            <person name="Kudahl U."/>
            <person name="Lin S."/>
            <person name="Michel G."/>
            <person name="Mittag M."/>
            <person name="Olson B.J."/>
            <person name="Pangilinan J."/>
            <person name="Peng Y."/>
            <person name="Qiu H."/>
            <person name="Shu S."/>
            <person name="Singer J.T."/>
            <person name="Smith A.G."/>
            <person name="Sprecher B.N."/>
            <person name="Wagner V."/>
            <person name="Wang W."/>
            <person name="Wang Z.-Y."/>
            <person name="Yan J."/>
            <person name="Yarish C."/>
            <person name="Zoeuner-Riek S."/>
            <person name="Zhuang Y."/>
            <person name="Zou Y."/>
            <person name="Lindquist E.A."/>
            <person name="Grimwood J."/>
            <person name="Barry K."/>
            <person name="Rokhsar D.S."/>
            <person name="Schmutz J."/>
            <person name="Stiller J.W."/>
            <person name="Grossman A.R."/>
            <person name="Prochnik S.E."/>
        </authorList>
    </citation>
    <scope>NUCLEOTIDE SEQUENCE [LARGE SCALE GENOMIC DNA]</scope>
    <source>
        <strain evidence="3">4086291</strain>
    </source>
</reference>
<feature type="transmembrane region" description="Helical" evidence="2">
    <location>
        <begin position="30"/>
        <end position="52"/>
    </location>
</feature>
<gene>
    <name evidence="3" type="ORF">BU14_2188s0001</name>
</gene>
<feature type="compositionally biased region" description="Low complexity" evidence="1">
    <location>
        <begin position="331"/>
        <end position="346"/>
    </location>
</feature>
<dbReference type="InterPro" id="IPR036390">
    <property type="entry name" value="WH_DNA-bd_sf"/>
</dbReference>
<feature type="compositionally biased region" description="Gly residues" evidence="1">
    <location>
        <begin position="319"/>
        <end position="330"/>
    </location>
</feature>
<dbReference type="EMBL" id="KV920036">
    <property type="protein sequence ID" value="OSX68835.1"/>
    <property type="molecule type" value="Genomic_DNA"/>
</dbReference>
<dbReference type="Gene3D" id="1.10.10.2670">
    <property type="entry name" value="E3 ubiquitin-protein ligase"/>
    <property type="match status" value="1"/>
</dbReference>
<feature type="compositionally biased region" description="Low complexity" evidence="1">
    <location>
        <begin position="143"/>
        <end position="154"/>
    </location>
</feature>
<accession>A0A1X6NJQ7</accession>
<dbReference type="SUPFAM" id="SSF46785">
    <property type="entry name" value="Winged helix' DNA-binding domain"/>
    <property type="match status" value="1"/>
</dbReference>
<dbReference type="Proteomes" id="UP000218209">
    <property type="component" value="Unassembled WGS sequence"/>
</dbReference>
<name>A0A1X6NJQ7_PORUM</name>
<evidence type="ECO:0000256" key="2">
    <source>
        <dbReference type="SAM" id="Phobius"/>
    </source>
</evidence>